<keyword evidence="3" id="KW-1185">Reference proteome</keyword>
<feature type="domain" description="SH3b" evidence="1">
    <location>
        <begin position="207"/>
        <end position="270"/>
    </location>
</feature>
<gene>
    <name evidence="2" type="ORF">SAMN00777080_0521</name>
</gene>
<reference evidence="3" key="1">
    <citation type="submission" date="2017-04" db="EMBL/GenBank/DDBJ databases">
        <authorList>
            <person name="Varghese N."/>
            <person name="Submissions S."/>
        </authorList>
    </citation>
    <scope>NUCLEOTIDE SEQUENCE [LARGE SCALE GENOMIC DNA]</scope>
    <source>
        <strain evidence="3">DSM 16537</strain>
    </source>
</reference>
<dbReference type="InterPro" id="IPR003646">
    <property type="entry name" value="SH3-like_bac-type"/>
</dbReference>
<dbReference type="Pfam" id="PF08239">
    <property type="entry name" value="SH3_3"/>
    <property type="match status" value="1"/>
</dbReference>
<dbReference type="InterPro" id="IPR036505">
    <property type="entry name" value="Amidase/PGRP_sf"/>
</dbReference>
<dbReference type="OrthoDB" id="2812205at2"/>
<dbReference type="Gene3D" id="3.40.80.10">
    <property type="entry name" value="Peptidoglycan recognition protein-like"/>
    <property type="match status" value="1"/>
</dbReference>
<feature type="domain" description="SH3b" evidence="1">
    <location>
        <begin position="273"/>
        <end position="329"/>
    </location>
</feature>
<dbReference type="GO" id="GO:0009253">
    <property type="term" value="P:peptidoglycan catabolic process"/>
    <property type="evidence" value="ECO:0007669"/>
    <property type="project" value="InterPro"/>
</dbReference>
<accession>A0A1W2GZ53</accession>
<dbReference type="EMBL" id="LT838813">
    <property type="protein sequence ID" value="SMD41985.1"/>
    <property type="molecule type" value="Genomic_DNA"/>
</dbReference>
<dbReference type="PANTHER" id="PTHR34408:SF1">
    <property type="entry name" value="GLYCOSYL HYDROLASE FAMILY 19 DOMAIN-CONTAINING PROTEIN HI_1415"/>
    <property type="match status" value="1"/>
</dbReference>
<dbReference type="InterPro" id="IPR052354">
    <property type="entry name" value="Cell_Wall_Dynamics_Protein"/>
</dbReference>
<evidence type="ECO:0000313" key="2">
    <source>
        <dbReference type="EMBL" id="SMD41985.1"/>
    </source>
</evidence>
<dbReference type="SUPFAM" id="SSF55846">
    <property type="entry name" value="N-acetylmuramoyl-L-alanine amidase-like"/>
    <property type="match status" value="1"/>
</dbReference>
<protein>
    <submittedName>
        <fullName evidence="2">N-acetylmuramoyl-L-alanine amidase</fullName>
    </submittedName>
</protein>
<sequence>MHTKYGFTKMTIAEFSSWLQHQRIGRTILKIQQHHTWNPNYALFNGINHFERQRAMKNHHVAHNGWQDIGQHFTIFPDGTILTGRSLEKTPACIFGQNAGSICIENFGNFDHDGDIMRPEQRDSIVQVTALLCKKFNLPINEFSIIYHHWFDLATGERNYSSINKKSCPGSNFFGGNKVSDCINYFLPLVSQALGVYNPGDSTNHVNKYVVVTASRLNIRQGPSTSFPSASDRAPIERGSIIRVYEENGEWLKISNSKSHWIFGRFTKEVIRATINAQVLRVRNGPGTNFAILGTLPKGEEVFVLEEMNDWCKIDFDEKWLAKSFLNFS</sequence>
<dbReference type="GO" id="GO:0008745">
    <property type="term" value="F:N-acetylmuramoyl-L-alanine amidase activity"/>
    <property type="evidence" value="ECO:0007669"/>
    <property type="project" value="InterPro"/>
</dbReference>
<dbReference type="AlphaFoldDB" id="A0A1W2GZ53"/>
<dbReference type="STRING" id="758820.SAMN00777080_0521"/>
<dbReference type="PANTHER" id="PTHR34408">
    <property type="entry name" value="FAMILY PROTEIN, PUTATIVE-RELATED"/>
    <property type="match status" value="1"/>
</dbReference>
<dbReference type="InterPro" id="IPR002502">
    <property type="entry name" value="Amidase_domain"/>
</dbReference>
<name>A0A1W2GZ53_9BACT</name>
<dbReference type="CDD" id="cd06583">
    <property type="entry name" value="PGRP"/>
    <property type="match status" value="1"/>
</dbReference>
<organism evidence="2 3">
    <name type="scientific">Aquiflexum balticum DSM 16537</name>
    <dbReference type="NCBI Taxonomy" id="758820"/>
    <lineage>
        <taxon>Bacteria</taxon>
        <taxon>Pseudomonadati</taxon>
        <taxon>Bacteroidota</taxon>
        <taxon>Cytophagia</taxon>
        <taxon>Cytophagales</taxon>
        <taxon>Cyclobacteriaceae</taxon>
        <taxon>Aquiflexum</taxon>
    </lineage>
</organism>
<proteinExistence type="predicted"/>
<dbReference type="Gene3D" id="2.30.30.40">
    <property type="entry name" value="SH3 Domains"/>
    <property type="match status" value="2"/>
</dbReference>
<evidence type="ECO:0000313" key="3">
    <source>
        <dbReference type="Proteomes" id="UP000192333"/>
    </source>
</evidence>
<dbReference type="Proteomes" id="UP000192333">
    <property type="component" value="Chromosome I"/>
</dbReference>
<dbReference type="RefSeq" id="WP_084118835.1">
    <property type="nucleotide sequence ID" value="NZ_LT838813.1"/>
</dbReference>
<evidence type="ECO:0000259" key="1">
    <source>
        <dbReference type="SMART" id="SM00287"/>
    </source>
</evidence>
<dbReference type="SMART" id="SM00287">
    <property type="entry name" value="SH3b"/>
    <property type="match status" value="2"/>
</dbReference>
<dbReference type="Pfam" id="PF01510">
    <property type="entry name" value="Amidase_2"/>
    <property type="match status" value="1"/>
</dbReference>